<protein>
    <submittedName>
        <fullName evidence="4">Ovule protein</fullName>
    </submittedName>
</protein>
<feature type="region of interest" description="Disordered" evidence="1">
    <location>
        <begin position="1"/>
        <end position="25"/>
    </location>
</feature>
<dbReference type="EMBL" id="UYYF01004319">
    <property type="protein sequence ID" value="VDN02278.1"/>
    <property type="molecule type" value="Genomic_DNA"/>
</dbReference>
<name>A0A0N5CXG1_THECL</name>
<evidence type="ECO:0000313" key="4">
    <source>
        <dbReference type="WBParaSite" id="TCLT_0000508601-mRNA-1"/>
    </source>
</evidence>
<keyword evidence="3" id="KW-1185">Reference proteome</keyword>
<feature type="compositionally biased region" description="Basic and acidic residues" evidence="1">
    <location>
        <begin position="8"/>
        <end position="17"/>
    </location>
</feature>
<sequence>MSDSSLTDQRRHMDETAMRMTSSSEIYQGTDDYKDLSKELFKAKSHHNIKSASTERFLIDSYGDHNWRSSESSLISKKDQCAHTVAEVPPAVQAQTAVLAQAERRSDQKKQLIPLKLEKDATSIGYKTDCGLSHLYRRCKNVVLKKRHKKF</sequence>
<accession>A0A0N5CXG1</accession>
<evidence type="ECO:0000313" key="3">
    <source>
        <dbReference type="Proteomes" id="UP000276776"/>
    </source>
</evidence>
<reference evidence="4" key="1">
    <citation type="submission" date="2017-02" db="UniProtKB">
        <authorList>
            <consortium name="WormBaseParasite"/>
        </authorList>
    </citation>
    <scope>IDENTIFICATION</scope>
</reference>
<evidence type="ECO:0000313" key="2">
    <source>
        <dbReference type="EMBL" id="VDN02278.1"/>
    </source>
</evidence>
<gene>
    <name evidence="2" type="ORF">TCLT_LOCUS5075</name>
</gene>
<evidence type="ECO:0000256" key="1">
    <source>
        <dbReference type="SAM" id="MobiDB-lite"/>
    </source>
</evidence>
<dbReference type="AlphaFoldDB" id="A0A0N5CXG1"/>
<dbReference type="WBParaSite" id="TCLT_0000508601-mRNA-1">
    <property type="protein sequence ID" value="TCLT_0000508601-mRNA-1"/>
    <property type="gene ID" value="TCLT_0000508601"/>
</dbReference>
<dbReference type="Proteomes" id="UP000276776">
    <property type="component" value="Unassembled WGS sequence"/>
</dbReference>
<proteinExistence type="predicted"/>
<reference evidence="2 3" key="2">
    <citation type="submission" date="2018-11" db="EMBL/GenBank/DDBJ databases">
        <authorList>
            <consortium name="Pathogen Informatics"/>
        </authorList>
    </citation>
    <scope>NUCLEOTIDE SEQUENCE [LARGE SCALE GENOMIC DNA]</scope>
</reference>
<organism evidence="4">
    <name type="scientific">Thelazia callipaeda</name>
    <name type="common">Oriental eyeworm</name>
    <name type="synonym">Parasitic nematode</name>
    <dbReference type="NCBI Taxonomy" id="103827"/>
    <lineage>
        <taxon>Eukaryota</taxon>
        <taxon>Metazoa</taxon>
        <taxon>Ecdysozoa</taxon>
        <taxon>Nematoda</taxon>
        <taxon>Chromadorea</taxon>
        <taxon>Rhabditida</taxon>
        <taxon>Spirurina</taxon>
        <taxon>Spiruromorpha</taxon>
        <taxon>Thelazioidea</taxon>
        <taxon>Thelaziidae</taxon>
        <taxon>Thelazia</taxon>
    </lineage>
</organism>